<evidence type="ECO:0000256" key="1">
    <source>
        <dbReference type="ARBA" id="ARBA00004496"/>
    </source>
</evidence>
<comment type="caution">
    <text evidence="11">The sequence shown here is derived from an EMBL/GenBank/DDBJ whole genome shotgun (WGS) entry which is preliminary data.</text>
</comment>
<evidence type="ECO:0000256" key="3">
    <source>
        <dbReference type="ARBA" id="ARBA00011738"/>
    </source>
</evidence>
<evidence type="ECO:0000256" key="6">
    <source>
        <dbReference type="ARBA" id="ARBA00022723"/>
    </source>
</evidence>
<dbReference type="Pfam" id="PF01475">
    <property type="entry name" value="FUR"/>
    <property type="match status" value="1"/>
</dbReference>
<dbReference type="Proteomes" id="UP001501475">
    <property type="component" value="Unassembled WGS sequence"/>
</dbReference>
<dbReference type="SUPFAM" id="SSF46785">
    <property type="entry name" value="Winged helix' DNA-binding domain"/>
    <property type="match status" value="1"/>
</dbReference>
<evidence type="ECO:0000256" key="9">
    <source>
        <dbReference type="ARBA" id="ARBA00023125"/>
    </source>
</evidence>
<dbReference type="RefSeq" id="WP_344063458.1">
    <property type="nucleotide sequence ID" value="NZ_BAAAPN010000032.1"/>
</dbReference>
<dbReference type="CDD" id="cd07153">
    <property type="entry name" value="Fur_like"/>
    <property type="match status" value="1"/>
</dbReference>
<accession>A0ABN2KDM5</accession>
<keyword evidence="7" id="KW-0862">Zinc</keyword>
<dbReference type="Gene3D" id="3.30.1490.190">
    <property type="match status" value="1"/>
</dbReference>
<keyword evidence="10" id="KW-0804">Transcription</keyword>
<proteinExistence type="inferred from homology"/>
<evidence type="ECO:0000313" key="12">
    <source>
        <dbReference type="Proteomes" id="UP001501475"/>
    </source>
</evidence>
<dbReference type="Gene3D" id="1.10.10.10">
    <property type="entry name" value="Winged helix-like DNA-binding domain superfamily/Winged helix DNA-binding domain"/>
    <property type="match status" value="1"/>
</dbReference>
<gene>
    <name evidence="11" type="primary">zur</name>
    <name evidence="11" type="ORF">GCM10009810_11730</name>
</gene>
<comment type="similarity">
    <text evidence="2">Belongs to the Fur family.</text>
</comment>
<evidence type="ECO:0000256" key="4">
    <source>
        <dbReference type="ARBA" id="ARBA00022490"/>
    </source>
</evidence>
<reference evidence="11 12" key="1">
    <citation type="journal article" date="2019" name="Int. J. Syst. Evol. Microbiol.">
        <title>The Global Catalogue of Microorganisms (GCM) 10K type strain sequencing project: providing services to taxonomists for standard genome sequencing and annotation.</title>
        <authorList>
            <consortium name="The Broad Institute Genomics Platform"/>
            <consortium name="The Broad Institute Genome Sequencing Center for Infectious Disease"/>
            <person name="Wu L."/>
            <person name="Ma J."/>
        </authorList>
    </citation>
    <scope>NUCLEOTIDE SEQUENCE [LARGE SCALE GENOMIC DNA]</scope>
    <source>
        <strain evidence="11 12">JCM 15591</strain>
    </source>
</reference>
<comment type="subcellular location">
    <subcellularLocation>
        <location evidence="1">Cytoplasm</location>
    </subcellularLocation>
</comment>
<organism evidence="11 12">
    <name type="scientific">Nostocoides vanveenii</name>
    <dbReference type="NCBI Taxonomy" id="330835"/>
    <lineage>
        <taxon>Bacteria</taxon>
        <taxon>Bacillati</taxon>
        <taxon>Actinomycetota</taxon>
        <taxon>Actinomycetes</taxon>
        <taxon>Micrococcales</taxon>
        <taxon>Intrasporangiaceae</taxon>
        <taxon>Nostocoides</taxon>
    </lineage>
</organism>
<dbReference type="InterPro" id="IPR002481">
    <property type="entry name" value="FUR"/>
</dbReference>
<evidence type="ECO:0000256" key="5">
    <source>
        <dbReference type="ARBA" id="ARBA00022491"/>
    </source>
</evidence>
<dbReference type="PANTHER" id="PTHR33202:SF2">
    <property type="entry name" value="FERRIC UPTAKE REGULATION PROTEIN"/>
    <property type="match status" value="1"/>
</dbReference>
<keyword evidence="4" id="KW-0963">Cytoplasm</keyword>
<dbReference type="EMBL" id="BAAAPN010000032">
    <property type="protein sequence ID" value="GAA1753491.1"/>
    <property type="molecule type" value="Genomic_DNA"/>
</dbReference>
<name>A0ABN2KDM5_9MICO</name>
<dbReference type="PANTHER" id="PTHR33202">
    <property type="entry name" value="ZINC UPTAKE REGULATION PROTEIN"/>
    <property type="match status" value="1"/>
</dbReference>
<keyword evidence="6" id="KW-0479">Metal-binding</keyword>
<keyword evidence="12" id="KW-1185">Reference proteome</keyword>
<evidence type="ECO:0000256" key="10">
    <source>
        <dbReference type="ARBA" id="ARBA00023163"/>
    </source>
</evidence>
<dbReference type="InterPro" id="IPR036388">
    <property type="entry name" value="WH-like_DNA-bd_sf"/>
</dbReference>
<keyword evidence="5" id="KW-0678">Repressor</keyword>
<keyword evidence="8" id="KW-0805">Transcription regulation</keyword>
<comment type="subunit">
    <text evidence="3">Homodimer.</text>
</comment>
<evidence type="ECO:0000256" key="2">
    <source>
        <dbReference type="ARBA" id="ARBA00007957"/>
    </source>
</evidence>
<keyword evidence="9" id="KW-0238">DNA-binding</keyword>
<protein>
    <submittedName>
        <fullName evidence="11">Zinc uptake transcriptional repressor Zur</fullName>
    </submittedName>
</protein>
<evidence type="ECO:0000313" key="11">
    <source>
        <dbReference type="EMBL" id="GAA1753491.1"/>
    </source>
</evidence>
<dbReference type="InterPro" id="IPR043135">
    <property type="entry name" value="Fur_C"/>
</dbReference>
<evidence type="ECO:0000256" key="7">
    <source>
        <dbReference type="ARBA" id="ARBA00022833"/>
    </source>
</evidence>
<evidence type="ECO:0000256" key="8">
    <source>
        <dbReference type="ARBA" id="ARBA00023015"/>
    </source>
</evidence>
<dbReference type="InterPro" id="IPR036390">
    <property type="entry name" value="WH_DNA-bd_sf"/>
</dbReference>
<sequence length="133" mass="14705">MSTRRPTRQQQAVGDILARHEHFRSAQEWHALLRDSGETVGLATVYRTLQSLADEGAIDVLLTDGGEAVYRACSEGHHHHLVCRDCGLTVEVEAHEVERWADMTARAHGFEAVTHTLEIFGRCATCSANGVKN</sequence>